<comment type="caution">
    <text evidence="2">The sequence shown here is derived from an EMBL/GenBank/DDBJ whole genome shotgun (WGS) entry which is preliminary data.</text>
</comment>
<sequence>MYISHIKVKGFRNFKDTDIEFNDGLNVLIGHNNAGKTNLLKALQLVIEPHYRYRRLNVNDFNRDISLENLKSKPPSVTISVGIYILN</sequence>
<accession>A0A3P2ABN9</accession>
<dbReference type="Gene3D" id="3.40.50.300">
    <property type="entry name" value="P-loop containing nucleotide triphosphate hydrolases"/>
    <property type="match status" value="1"/>
</dbReference>
<reference evidence="2 3" key="1">
    <citation type="submission" date="2018-11" db="EMBL/GenBank/DDBJ databases">
        <title>Genomes From Bacteria Associated with the Canine Oral Cavity: a Test Case for Automated Genome-Based Taxonomic Assignment.</title>
        <authorList>
            <person name="Coil D.A."/>
            <person name="Jospin G."/>
            <person name="Darling A.E."/>
            <person name="Wallis C."/>
            <person name="Davis I.J."/>
            <person name="Harris S."/>
            <person name="Eisen J.A."/>
            <person name="Holcombe L.J."/>
            <person name="O'Flynn C."/>
        </authorList>
    </citation>
    <scope>NUCLEOTIDE SEQUENCE [LARGE SCALE GENOMIC DNA]</scope>
    <source>
        <strain evidence="2 3">OH1047_COT-310</strain>
    </source>
</reference>
<feature type="domain" description="Endonuclease GajA/Old nuclease/RecF-like AAA" evidence="1">
    <location>
        <begin position="1"/>
        <end position="66"/>
    </location>
</feature>
<dbReference type="SUPFAM" id="SSF52540">
    <property type="entry name" value="P-loop containing nucleoside triphosphate hydrolases"/>
    <property type="match status" value="1"/>
</dbReference>
<dbReference type="Proteomes" id="UP000279562">
    <property type="component" value="Unassembled WGS sequence"/>
</dbReference>
<proteinExistence type="predicted"/>
<protein>
    <submittedName>
        <fullName evidence="2">DUF2813 domain-containing protein</fullName>
    </submittedName>
</protein>
<dbReference type="Pfam" id="PF13175">
    <property type="entry name" value="AAA_15"/>
    <property type="match status" value="1"/>
</dbReference>
<name>A0A3P2ABN9_9BACE</name>
<evidence type="ECO:0000259" key="1">
    <source>
        <dbReference type="Pfam" id="PF13175"/>
    </source>
</evidence>
<gene>
    <name evidence="2" type="ORF">EII33_05445</name>
</gene>
<dbReference type="PANTHER" id="PTHR43581:SF4">
    <property type="entry name" value="ATP_GTP PHOSPHATASE"/>
    <property type="match status" value="1"/>
</dbReference>
<evidence type="ECO:0000313" key="2">
    <source>
        <dbReference type="EMBL" id="RRD92116.1"/>
    </source>
</evidence>
<keyword evidence="3" id="KW-1185">Reference proteome</keyword>
<dbReference type="RefSeq" id="WP_125238845.1">
    <property type="nucleotide sequence ID" value="NZ_JBGZFD010000204.1"/>
</dbReference>
<dbReference type="EMBL" id="RQYF01000015">
    <property type="protein sequence ID" value="RRD92116.1"/>
    <property type="molecule type" value="Genomic_DNA"/>
</dbReference>
<evidence type="ECO:0000313" key="3">
    <source>
        <dbReference type="Proteomes" id="UP000279562"/>
    </source>
</evidence>
<dbReference type="InterPro" id="IPR041685">
    <property type="entry name" value="AAA_GajA/Old/RecF-like"/>
</dbReference>
<dbReference type="PANTHER" id="PTHR43581">
    <property type="entry name" value="ATP/GTP PHOSPHATASE"/>
    <property type="match status" value="1"/>
</dbReference>
<dbReference type="InterPro" id="IPR051396">
    <property type="entry name" value="Bact_Antivir_Def_Nuclease"/>
</dbReference>
<dbReference type="InterPro" id="IPR027417">
    <property type="entry name" value="P-loop_NTPase"/>
</dbReference>
<organism evidence="2 3">
    <name type="scientific">Prevotella heparinolytica</name>
    <dbReference type="NCBI Taxonomy" id="28113"/>
    <lineage>
        <taxon>Bacteria</taxon>
        <taxon>Pseudomonadati</taxon>
        <taxon>Bacteroidota</taxon>
        <taxon>Bacteroidia</taxon>
        <taxon>Bacteroidales</taxon>
        <taxon>Bacteroidaceae</taxon>
        <taxon>Bacteroides</taxon>
    </lineage>
</organism>
<dbReference type="AlphaFoldDB" id="A0A3P2ABN9"/>